<reference evidence="7 8" key="1">
    <citation type="submission" date="2010-02" db="EMBL/GenBank/DDBJ databases">
        <title>The Genome Sequence of Prevotella oris strain C735.</title>
        <authorList>
            <consortium name="The Broad Institute Genome Sequencing Platform"/>
            <person name="Ward D."/>
            <person name="Feldgarden M."/>
            <person name="Earl A."/>
            <person name="Young S.K."/>
            <person name="Zeng Q."/>
            <person name="Koehrsen M."/>
            <person name="Alvarado L."/>
            <person name="Berlin A."/>
            <person name="Bochicchio J."/>
            <person name="Borenstein D."/>
            <person name="Chapman S.B."/>
            <person name="Chen Z."/>
            <person name="Engels R."/>
            <person name="Freedman E."/>
            <person name="Gellesch M."/>
            <person name="Goldberg J."/>
            <person name="Griggs A."/>
            <person name="Gujja S."/>
            <person name="Heilman E."/>
            <person name="Heiman D."/>
            <person name="Hepburn T."/>
            <person name="Howarth C."/>
            <person name="Jen D."/>
            <person name="Larson L."/>
            <person name="Mehta T."/>
            <person name="Park D."/>
            <person name="Pearson M."/>
            <person name="Roberts A."/>
            <person name="Saif S."/>
            <person name="Shea T."/>
            <person name="Shenoy N."/>
            <person name="Sisk P."/>
            <person name="Stolte C."/>
            <person name="Sykes S."/>
            <person name="Thomson T."/>
            <person name="Walk T."/>
            <person name="White J."/>
            <person name="Yandava C."/>
            <person name="Sibley C.D."/>
            <person name="Field T.R."/>
            <person name="Grinwis M."/>
            <person name="Eshaghurshan C.S."/>
            <person name="Surette M.G."/>
            <person name="Haas B."/>
            <person name="Nusbaum C."/>
            <person name="Birren B."/>
        </authorList>
    </citation>
    <scope>NUCLEOTIDE SEQUENCE [LARGE SCALE GENOMIC DNA]</scope>
    <source>
        <strain evidence="7 8">C735</strain>
    </source>
</reference>
<evidence type="ECO:0000256" key="3">
    <source>
        <dbReference type="ARBA" id="ARBA00022729"/>
    </source>
</evidence>
<name>D7NFW8_9BACT</name>
<keyword evidence="3" id="KW-0732">Signal</keyword>
<gene>
    <name evidence="7" type="ORF">HMPREF0665_02468</name>
</gene>
<keyword evidence="4" id="KW-0472">Membrane</keyword>
<accession>D7NFW8</accession>
<dbReference type="Gene3D" id="3.10.20.310">
    <property type="entry name" value="membrane protein fhac"/>
    <property type="match status" value="1"/>
</dbReference>
<dbReference type="AlphaFoldDB" id="D7NFW8"/>
<dbReference type="PANTHER" id="PTHR12815">
    <property type="entry name" value="SORTING AND ASSEMBLY MACHINERY SAMM50 PROTEIN FAMILY MEMBER"/>
    <property type="match status" value="1"/>
</dbReference>
<dbReference type="EMBL" id="GL349574">
    <property type="protein sequence ID" value="EFI47604.1"/>
    <property type="molecule type" value="Genomic_DNA"/>
</dbReference>
<evidence type="ECO:0000313" key="7">
    <source>
        <dbReference type="EMBL" id="EFI47604.1"/>
    </source>
</evidence>
<evidence type="ECO:0000256" key="5">
    <source>
        <dbReference type="ARBA" id="ARBA00023237"/>
    </source>
</evidence>
<keyword evidence="2" id="KW-0812">Transmembrane</keyword>
<comment type="subcellular location">
    <subcellularLocation>
        <location evidence="1">Membrane</location>
    </subcellularLocation>
</comment>
<evidence type="ECO:0000256" key="1">
    <source>
        <dbReference type="ARBA" id="ARBA00004370"/>
    </source>
</evidence>
<protein>
    <submittedName>
        <fullName evidence="7">Lipoprotein</fullName>
    </submittedName>
</protein>
<dbReference type="Pfam" id="PF01103">
    <property type="entry name" value="Omp85"/>
    <property type="match status" value="1"/>
</dbReference>
<keyword evidence="5" id="KW-0998">Cell outer membrane</keyword>
<evidence type="ECO:0000256" key="4">
    <source>
        <dbReference type="ARBA" id="ARBA00023136"/>
    </source>
</evidence>
<feature type="domain" description="Bacterial surface antigen (D15)" evidence="6">
    <location>
        <begin position="600"/>
        <end position="760"/>
    </location>
</feature>
<keyword evidence="8" id="KW-1185">Reference proteome</keyword>
<keyword evidence="7" id="KW-0449">Lipoprotein</keyword>
<organism evidence="7 8">
    <name type="scientific">Segatella oris C735</name>
    <dbReference type="NCBI Taxonomy" id="563008"/>
    <lineage>
        <taxon>Bacteria</taxon>
        <taxon>Pseudomonadati</taxon>
        <taxon>Bacteroidota</taxon>
        <taxon>Bacteroidia</taxon>
        <taxon>Bacteroidales</taxon>
        <taxon>Prevotellaceae</taxon>
        <taxon>Segatella</taxon>
    </lineage>
</organism>
<evidence type="ECO:0000256" key="2">
    <source>
        <dbReference type="ARBA" id="ARBA00022692"/>
    </source>
</evidence>
<dbReference type="InterPro" id="IPR039910">
    <property type="entry name" value="D15-like"/>
</dbReference>
<dbReference type="eggNOG" id="COG0729">
    <property type="taxonomic scope" value="Bacteria"/>
</dbReference>
<dbReference type="GO" id="GO:0019867">
    <property type="term" value="C:outer membrane"/>
    <property type="evidence" value="ECO:0007669"/>
    <property type="project" value="InterPro"/>
</dbReference>
<dbReference type="HOGENOM" id="CLU_010929_0_0_10"/>
<dbReference type="Proteomes" id="UP000003805">
    <property type="component" value="Unassembled WGS sequence"/>
</dbReference>
<proteinExistence type="predicted"/>
<dbReference type="InterPro" id="IPR000184">
    <property type="entry name" value="Bac_surfAg_D15"/>
</dbReference>
<sequence>MKCLPCLRKSQQPLQTRMEVMKRNSRFYIFFVVVAMLLAACSTTKKVPDGDQLYVGLTKINYQNYDRNDHFYTTRDEMEAALACAPNGALFGSSYYRTPFPYGLWVWNAFSESTGPIGKWIAKSFGKAPVLMSWVNPELRASVAQSVLKTHGYFRGNVSFEVITQRNPKKAKIGYTVDMGPLFTLDSISYVNFSPAADSLLQAHMNEAKVKRGDAFDVSTLDAERKRVGNLFRNNGYYYYQPDYASYLADTLLVPEKVQLKFQLADSVPSRALRKWYIGNINMQLRKQFFDSLENSVQLHRLTVHFNGRRSPVRPGVILRDLKLRPNELFSYDKYIESANKISGNGLFSMVDFQFTPRDSSETCDTLDLKLNCLFDKPYDFYVETNYTGRTSGRMGPGLVVGFTKRNAFKGGEKLDINLKGSYEWQTGHTASGKADNIHSYEYGGDASLEFPVLLMPFLKHRHFHSTPTTLLKASTSVINRAGYFKRHIVSGELSYTFQTSETSMHQFAPLTLEYEYMSSHSAKFDALLASTPYLQVSMRDQFIPKMRYSYIYTSPKNYRNPIWWQTTVSEAANILSLGYVVAGQKWSENDKKMFKNPYAQYFKIETEFRKTWEVGRKSQLVGHIGIGAIWAYGNSTVAPWSEQFYVGGANSIRAFTIRSVGPGAYYPTAATTSYLDQTGDMKFLANLEYRPRLFGNLYGAVFLDAGNVWTLHNRSDHPKGQLKLKNMLQQMAVGTGVGLRYDLDFFVIRVDWGVGLHLPYKSGFYNLPNFGDSHSLHFAIGMPF</sequence>
<evidence type="ECO:0000259" key="6">
    <source>
        <dbReference type="Pfam" id="PF01103"/>
    </source>
</evidence>
<dbReference type="PANTHER" id="PTHR12815:SF47">
    <property type="entry name" value="TRANSLOCATION AND ASSEMBLY MODULE SUBUNIT TAMA"/>
    <property type="match status" value="1"/>
</dbReference>
<dbReference type="Gene3D" id="2.40.160.50">
    <property type="entry name" value="membrane protein fhac: a member of the omp85/tpsb transporter family"/>
    <property type="match status" value="1"/>
</dbReference>
<evidence type="ECO:0000313" key="8">
    <source>
        <dbReference type="Proteomes" id="UP000003805"/>
    </source>
</evidence>